<protein>
    <submittedName>
        <fullName evidence="1">PAAR domain-containing protein</fullName>
    </submittedName>
</protein>
<reference evidence="1" key="1">
    <citation type="submission" date="2018-08" db="EMBL/GenBank/DDBJ databases">
        <authorList>
            <consortium name="GenomeTrakr network: Whole genome sequencing for foodborne pathogen traceback"/>
        </authorList>
    </citation>
    <scope>NUCLEOTIDE SEQUENCE [LARGE SCALE GENOMIC DNA]</scope>
    <source>
        <strain evidence="1">FMA0132</strain>
    </source>
</reference>
<sequence length="92" mass="9653">MAEGNYLVVGDKTTCGGLIVEGDDTFTIMDIPVAGEMDKVTCGQHPGIYMITGSIPGDSLNGRGYAGTLHSKSSCPCQARFIASMVNDTCEM</sequence>
<evidence type="ECO:0000313" key="1">
    <source>
        <dbReference type="EMBL" id="MIE71818.1"/>
    </source>
</evidence>
<dbReference type="InterPro" id="IPR008727">
    <property type="entry name" value="PAAR_motif"/>
</dbReference>
<proteinExistence type="predicted"/>
<organism evidence="1">
    <name type="scientific">Salmonella diarizonae</name>
    <dbReference type="NCBI Taxonomy" id="59204"/>
    <lineage>
        <taxon>Bacteria</taxon>
        <taxon>Pseudomonadati</taxon>
        <taxon>Pseudomonadota</taxon>
        <taxon>Gammaproteobacteria</taxon>
        <taxon>Enterobacterales</taxon>
        <taxon>Enterobacteriaceae</taxon>
        <taxon>Salmonella</taxon>
    </lineage>
</organism>
<comment type="caution">
    <text evidence="1">The sequence shown here is derived from an EMBL/GenBank/DDBJ whole genome shotgun (WGS) entry which is preliminary data.</text>
</comment>
<dbReference type="CDD" id="cd14744">
    <property type="entry name" value="PAAR_CT_2"/>
    <property type="match status" value="1"/>
</dbReference>
<gene>
    <name evidence="1" type="ORF">EL06_20955</name>
</gene>
<dbReference type="AlphaFoldDB" id="A0A6C8Y2D5"/>
<dbReference type="EMBL" id="RSHK01000024">
    <property type="protein sequence ID" value="MIE71818.1"/>
    <property type="molecule type" value="Genomic_DNA"/>
</dbReference>
<dbReference type="Proteomes" id="UP000885362">
    <property type="component" value="Unassembled WGS sequence"/>
</dbReference>
<dbReference type="Pfam" id="PF05488">
    <property type="entry name" value="PAAR_motif"/>
    <property type="match status" value="1"/>
</dbReference>
<name>A0A6C8Y2D5_SALDZ</name>
<accession>A0A6C8Y2D5</accession>